<dbReference type="GO" id="GO:0071916">
    <property type="term" value="F:dipeptide transmembrane transporter activity"/>
    <property type="evidence" value="ECO:0007669"/>
    <property type="project" value="InterPro"/>
</dbReference>
<dbReference type="CDD" id="cd17417">
    <property type="entry name" value="MFS_NPF5"/>
    <property type="match status" value="1"/>
</dbReference>
<evidence type="ECO:0000256" key="6">
    <source>
        <dbReference type="SAM" id="Phobius"/>
    </source>
</evidence>
<proteinExistence type="inferred from homology"/>
<evidence type="ECO:0000313" key="8">
    <source>
        <dbReference type="Proteomes" id="UP001417504"/>
    </source>
</evidence>
<dbReference type="SUPFAM" id="SSF103473">
    <property type="entry name" value="MFS general substrate transporter"/>
    <property type="match status" value="1"/>
</dbReference>
<feature type="transmembrane region" description="Helical" evidence="6">
    <location>
        <begin position="448"/>
        <end position="470"/>
    </location>
</feature>
<evidence type="ECO:0000256" key="4">
    <source>
        <dbReference type="ARBA" id="ARBA00022989"/>
    </source>
</evidence>
<reference evidence="7 8" key="1">
    <citation type="submission" date="2024-01" db="EMBL/GenBank/DDBJ databases">
        <title>Genome assemblies of Stephania.</title>
        <authorList>
            <person name="Yang L."/>
        </authorList>
    </citation>
    <scope>NUCLEOTIDE SEQUENCE [LARGE SCALE GENOMIC DNA]</scope>
    <source>
        <strain evidence="7">QJT</strain>
        <tissue evidence="7">Leaf</tissue>
    </source>
</reference>
<dbReference type="InterPro" id="IPR036259">
    <property type="entry name" value="MFS_trans_sf"/>
</dbReference>
<name>A0AAP0K7T1_9MAGN</name>
<dbReference type="EMBL" id="JBBNAE010000002">
    <property type="protein sequence ID" value="KAK9146190.1"/>
    <property type="molecule type" value="Genomic_DNA"/>
</dbReference>
<feature type="transmembrane region" description="Helical" evidence="6">
    <location>
        <begin position="222"/>
        <end position="241"/>
    </location>
</feature>
<evidence type="ECO:0000313" key="7">
    <source>
        <dbReference type="EMBL" id="KAK9146190.1"/>
    </source>
</evidence>
<feature type="transmembrane region" description="Helical" evidence="6">
    <location>
        <begin position="491"/>
        <end position="516"/>
    </location>
</feature>
<evidence type="ECO:0000256" key="3">
    <source>
        <dbReference type="ARBA" id="ARBA00022692"/>
    </source>
</evidence>
<keyword evidence="4 6" id="KW-1133">Transmembrane helix</keyword>
<protein>
    <recommendedName>
        <fullName evidence="9">Protein NRT1/ PTR FAMILY 5.2-like</fullName>
    </recommendedName>
</protein>
<gene>
    <name evidence="7" type="ORF">Sjap_006093</name>
</gene>
<accession>A0AAP0K7T1</accession>
<dbReference type="InterPro" id="IPR044739">
    <property type="entry name" value="NRT1/PTR"/>
</dbReference>
<keyword evidence="3 6" id="KW-0812">Transmembrane</keyword>
<feature type="transmembrane region" description="Helical" evidence="6">
    <location>
        <begin position="536"/>
        <end position="560"/>
    </location>
</feature>
<evidence type="ECO:0000256" key="5">
    <source>
        <dbReference type="ARBA" id="ARBA00023136"/>
    </source>
</evidence>
<feature type="transmembrane region" description="Helical" evidence="6">
    <location>
        <begin position="189"/>
        <end position="210"/>
    </location>
</feature>
<dbReference type="GO" id="GO:0042937">
    <property type="term" value="F:tripeptide transmembrane transporter activity"/>
    <property type="evidence" value="ECO:0007669"/>
    <property type="project" value="InterPro"/>
</dbReference>
<dbReference type="Proteomes" id="UP001417504">
    <property type="component" value="Unassembled WGS sequence"/>
</dbReference>
<comment type="caution">
    <text evidence="7">The sequence shown here is derived from an EMBL/GenBank/DDBJ whole genome shotgun (WGS) entry which is preliminary data.</text>
</comment>
<comment type="similarity">
    <text evidence="2">Belongs to the major facilitator superfamily. Proton-dependent oligopeptide transporter (POT/PTR) (TC 2.A.17) family.</text>
</comment>
<evidence type="ECO:0000256" key="2">
    <source>
        <dbReference type="ARBA" id="ARBA00005982"/>
    </source>
</evidence>
<dbReference type="InterPro" id="IPR000109">
    <property type="entry name" value="POT_fam"/>
</dbReference>
<dbReference type="Pfam" id="PF00854">
    <property type="entry name" value="PTR2"/>
    <property type="match status" value="1"/>
</dbReference>
<evidence type="ECO:0000256" key="1">
    <source>
        <dbReference type="ARBA" id="ARBA00004141"/>
    </source>
</evidence>
<evidence type="ECO:0008006" key="9">
    <source>
        <dbReference type="Google" id="ProtNLM"/>
    </source>
</evidence>
<dbReference type="GO" id="GO:0016020">
    <property type="term" value="C:membrane"/>
    <property type="evidence" value="ECO:0007669"/>
    <property type="project" value="UniProtKB-SubCell"/>
</dbReference>
<feature type="transmembrane region" description="Helical" evidence="6">
    <location>
        <begin position="408"/>
        <end position="428"/>
    </location>
</feature>
<keyword evidence="5 6" id="KW-0472">Membrane</keyword>
<feature type="transmembrane region" description="Helical" evidence="6">
    <location>
        <begin position="368"/>
        <end position="388"/>
    </location>
</feature>
<sequence>MEESGGDGYTQDGSVDLKGNPVLRSKRGGWRACSFVVVYEVFERMAYYGISSNLVVYLTTKLHQGTVTSSNNVTNWVGTIWMTPTIGAYVADALLGRYWTFIIASAIYLSGMILLTLTVSLHSLRPPPCHEQDVTKCKQASTLQLGIFFTSLYILAIGTGGTKPNISTIGADQFDEFDPKEKAHKLSFFNWWMFSIFFGTLFANTFLVYLQDNVGWTLGYGLPTAGLAMSILIFIAGTPFYRHRRPTGSPFTRMARVIVAALRKWRAPVPSDPKELYELDLEEYSQKGKFRIDSTPSLRFLSKAAVKDGSIGPWKLCPVTQVEETKQMLLMIPILVATFVPSTMIAQVNTLFVKQGATLQRGIGNFHIPPASLSGFVTISMLVSVVLYDRFFVRIMRRWTKNPRGITLLQRMAIGLVLHILIMVTASLAERRRLGVARENGIVEKDGIVPLSIFILLPQFVLMGTADAFLEVAKIEFFYDQAPESMKSLGTSYSMTSLGIGNFISSFLLSTVSRVTKRHQHKGWILNNINVSHLDYYYGFFAVLNVLNLVFFLVVSRFYIYKAEVSDSMQILRENPYMLKSRVSNQERDVNTHTS</sequence>
<dbReference type="AlphaFoldDB" id="A0AAP0K7T1"/>
<organism evidence="7 8">
    <name type="scientific">Stephania japonica</name>
    <dbReference type="NCBI Taxonomy" id="461633"/>
    <lineage>
        <taxon>Eukaryota</taxon>
        <taxon>Viridiplantae</taxon>
        <taxon>Streptophyta</taxon>
        <taxon>Embryophyta</taxon>
        <taxon>Tracheophyta</taxon>
        <taxon>Spermatophyta</taxon>
        <taxon>Magnoliopsida</taxon>
        <taxon>Ranunculales</taxon>
        <taxon>Menispermaceae</taxon>
        <taxon>Menispermoideae</taxon>
        <taxon>Cissampelideae</taxon>
        <taxon>Stephania</taxon>
    </lineage>
</organism>
<comment type="subcellular location">
    <subcellularLocation>
        <location evidence="1">Membrane</location>
        <topology evidence="1">Multi-pass membrane protein</topology>
    </subcellularLocation>
</comment>
<keyword evidence="8" id="KW-1185">Reference proteome</keyword>
<feature type="transmembrane region" description="Helical" evidence="6">
    <location>
        <begin position="328"/>
        <end position="348"/>
    </location>
</feature>
<dbReference type="PANTHER" id="PTHR11654">
    <property type="entry name" value="OLIGOPEPTIDE TRANSPORTER-RELATED"/>
    <property type="match status" value="1"/>
</dbReference>
<feature type="transmembrane region" description="Helical" evidence="6">
    <location>
        <begin position="98"/>
        <end position="117"/>
    </location>
</feature>
<dbReference type="Gene3D" id="1.20.1250.20">
    <property type="entry name" value="MFS general substrate transporter like domains"/>
    <property type="match status" value="1"/>
</dbReference>